<dbReference type="InterPro" id="IPR041577">
    <property type="entry name" value="RT_RNaseH_2"/>
</dbReference>
<dbReference type="PANTHER" id="PTHR33223:SF11">
    <property type="entry name" value="ELEMENT PROTEIN, PUTATIVE-RELATED"/>
    <property type="match status" value="1"/>
</dbReference>
<comment type="caution">
    <text evidence="4">The sequence shown here is derived from an EMBL/GenBank/DDBJ whole genome shotgun (WGS) entry which is preliminary data.</text>
</comment>
<dbReference type="InterPro" id="IPR043502">
    <property type="entry name" value="DNA/RNA_pol_sf"/>
</dbReference>
<dbReference type="EMBL" id="BKCJ010009093">
    <property type="protein sequence ID" value="GEU85362.1"/>
    <property type="molecule type" value="Genomic_DNA"/>
</dbReference>
<dbReference type="InterPro" id="IPR005162">
    <property type="entry name" value="Retrotrans_gag_dom"/>
</dbReference>
<feature type="region of interest" description="Disordered" evidence="1">
    <location>
        <begin position="1"/>
        <end position="25"/>
    </location>
</feature>
<name>A0A6L2NJS1_TANCI</name>
<organism evidence="4">
    <name type="scientific">Tanacetum cinerariifolium</name>
    <name type="common">Dalmatian daisy</name>
    <name type="synonym">Chrysanthemum cinerariifolium</name>
    <dbReference type="NCBI Taxonomy" id="118510"/>
    <lineage>
        <taxon>Eukaryota</taxon>
        <taxon>Viridiplantae</taxon>
        <taxon>Streptophyta</taxon>
        <taxon>Embryophyta</taxon>
        <taxon>Tracheophyta</taxon>
        <taxon>Spermatophyta</taxon>
        <taxon>Magnoliopsida</taxon>
        <taxon>eudicotyledons</taxon>
        <taxon>Gunneridae</taxon>
        <taxon>Pentapetalae</taxon>
        <taxon>asterids</taxon>
        <taxon>campanulids</taxon>
        <taxon>Asterales</taxon>
        <taxon>Asteraceae</taxon>
        <taxon>Asteroideae</taxon>
        <taxon>Anthemideae</taxon>
        <taxon>Anthemidinae</taxon>
        <taxon>Tanacetum</taxon>
    </lineage>
</organism>
<evidence type="ECO:0000256" key="1">
    <source>
        <dbReference type="SAM" id="MobiDB-lite"/>
    </source>
</evidence>
<keyword evidence="4" id="KW-0548">Nucleotidyltransferase</keyword>
<evidence type="ECO:0000259" key="2">
    <source>
        <dbReference type="Pfam" id="PF03732"/>
    </source>
</evidence>
<accession>A0A6L2NJS1</accession>
<dbReference type="SUPFAM" id="SSF56672">
    <property type="entry name" value="DNA/RNA polymerases"/>
    <property type="match status" value="1"/>
</dbReference>
<dbReference type="GO" id="GO:0004519">
    <property type="term" value="F:endonuclease activity"/>
    <property type="evidence" value="ECO:0007669"/>
    <property type="project" value="UniProtKB-KW"/>
</dbReference>
<sequence length="618" mass="71506">MEALSEGEDSAGGHWKSRSKRQKSSVGEEDLSQPWVCEEIDPFTLRIHYFDFLKTRMPSHIKTYDGNEDPKDHLKIFQAAAKAERWVMPTWCHMFNSTLTRNARVWFDDLSQESIDSYDDLKKVFLENYLQQKKCIKDLVKIHNIKQRDGQSTEEFVRRYKLECRDVKGASECMKISGFMHGITNPELIKCLHDEIPKDSDFIPTPREEDGTKGPMVIEAEIGGHFVHRMYVDGGSFSKILYEHCFNMFRLKVKSQMVPTTTPLVRFSGKIIWPPGQISLLVKIGDEENSTSAWMNFIVVRSPSPYNGIIGRLGVRRIQEFQSTAHEMLNFPVIGETVTLRSGRIIPLECTMVSGPGVPQLIINQVTEEKIQVAIHPEYPKQTIAIGSTLTEEGRKELCGLLRRNLDIFAWKLVYMFGVPRHIAEHRLIIHEGCLPARKNKMRQAPERNMAIYEENYPTAPEEKEELIIYLAVAKEAISEVLMTERDGKQMPIYFVSRVLQGPEINYTLMKKLILALIFWKREESRQQSRKQKAKLRWKKYHNARFHNISFKPGDLVYRNNEASHAEDRGKLGPKWERPYEVTGALGKGAYKLRDRSGNILPRTWNVCNLKKCYVHEM</sequence>
<feature type="domain" description="Retrotransposon gag" evidence="2">
    <location>
        <begin position="94"/>
        <end position="184"/>
    </location>
</feature>
<protein>
    <submittedName>
        <fullName evidence="4">Reverse transcriptase domain-containing protein</fullName>
    </submittedName>
</protein>
<keyword evidence="4" id="KW-0808">Transferase</keyword>
<dbReference type="GO" id="GO:0003964">
    <property type="term" value="F:RNA-directed DNA polymerase activity"/>
    <property type="evidence" value="ECO:0007669"/>
    <property type="project" value="UniProtKB-KW"/>
</dbReference>
<dbReference type="Pfam" id="PF17919">
    <property type="entry name" value="RT_RNaseH_2"/>
    <property type="match status" value="1"/>
</dbReference>
<evidence type="ECO:0000313" key="4">
    <source>
        <dbReference type="EMBL" id="GEU85362.1"/>
    </source>
</evidence>
<dbReference type="Pfam" id="PF03732">
    <property type="entry name" value="Retrotrans_gag"/>
    <property type="match status" value="1"/>
</dbReference>
<keyword evidence="4" id="KW-0695">RNA-directed DNA polymerase</keyword>
<proteinExistence type="predicted"/>
<feature type="domain" description="Reverse transcriptase/retrotransposon-derived protein RNase H-like" evidence="3">
    <location>
        <begin position="459"/>
        <end position="520"/>
    </location>
</feature>
<reference evidence="4" key="1">
    <citation type="journal article" date="2019" name="Sci. Rep.">
        <title>Draft genome of Tanacetum cinerariifolium, the natural source of mosquito coil.</title>
        <authorList>
            <person name="Yamashiro T."/>
            <person name="Shiraishi A."/>
            <person name="Satake H."/>
            <person name="Nakayama K."/>
        </authorList>
    </citation>
    <scope>NUCLEOTIDE SEQUENCE</scope>
</reference>
<dbReference type="AlphaFoldDB" id="A0A6L2NJS1"/>
<gene>
    <name evidence="4" type="ORF">Tci_057340</name>
</gene>
<dbReference type="PANTHER" id="PTHR33223">
    <property type="entry name" value="CCHC-TYPE DOMAIN-CONTAINING PROTEIN"/>
    <property type="match status" value="1"/>
</dbReference>
<dbReference type="GO" id="GO:0016787">
    <property type="term" value="F:hydrolase activity"/>
    <property type="evidence" value="ECO:0007669"/>
    <property type="project" value="UniProtKB-KW"/>
</dbReference>
<evidence type="ECO:0000259" key="3">
    <source>
        <dbReference type="Pfam" id="PF17919"/>
    </source>
</evidence>